<keyword evidence="2" id="KW-1185">Reference proteome</keyword>
<evidence type="ECO:0000313" key="2">
    <source>
        <dbReference type="Proteomes" id="UP001172680"/>
    </source>
</evidence>
<accession>A0ACC2Z3J7</accession>
<dbReference type="EMBL" id="JAPDRP010000014">
    <property type="protein sequence ID" value="KAJ9641899.1"/>
    <property type="molecule type" value="Genomic_DNA"/>
</dbReference>
<dbReference type="Proteomes" id="UP001172680">
    <property type="component" value="Unassembled WGS sequence"/>
</dbReference>
<evidence type="ECO:0000313" key="1">
    <source>
        <dbReference type="EMBL" id="KAJ9641899.1"/>
    </source>
</evidence>
<gene>
    <name evidence="1" type="ORF">H2199_005113</name>
</gene>
<organism evidence="1 2">
    <name type="scientific">Coniosporium tulheliwenetii</name>
    <dbReference type="NCBI Taxonomy" id="3383036"/>
    <lineage>
        <taxon>Eukaryota</taxon>
        <taxon>Fungi</taxon>
        <taxon>Dikarya</taxon>
        <taxon>Ascomycota</taxon>
        <taxon>Pezizomycotina</taxon>
        <taxon>Dothideomycetes</taxon>
        <taxon>Dothideomycetes incertae sedis</taxon>
        <taxon>Coniosporium</taxon>
    </lineage>
</organism>
<protein>
    <submittedName>
        <fullName evidence="1">Uncharacterized protein</fullName>
    </submittedName>
</protein>
<reference evidence="1" key="1">
    <citation type="submission" date="2022-10" db="EMBL/GenBank/DDBJ databases">
        <title>Culturing micro-colonial fungi from biological soil crusts in the Mojave desert and describing Neophaeococcomyces mojavensis, and introducing the new genera and species Taxawa tesnikishii.</title>
        <authorList>
            <person name="Kurbessoian T."/>
            <person name="Stajich J.E."/>
        </authorList>
    </citation>
    <scope>NUCLEOTIDE SEQUENCE</scope>
    <source>
        <strain evidence="1">JES_115</strain>
    </source>
</reference>
<name>A0ACC2Z3J7_9PEZI</name>
<sequence length="194" mass="20647">MSGPPNLGSLGNDGNDGKLDMSPQPVELEKYAPTYNPADGHLVLNKNPPLNYYSMRTPEEGPSTMPTMTRPLPLLAMGANVAGATIIYVLYAVILLALTSGAGQIIELIATYPATTAIDLGDSLWDNIVMACAIVVAILAPMLIVILWFVLEGSWVSVRVFVECGVAIRGVGAGLAVAALLLRILWEIFSAIYF</sequence>
<proteinExistence type="predicted"/>
<comment type="caution">
    <text evidence="1">The sequence shown here is derived from an EMBL/GenBank/DDBJ whole genome shotgun (WGS) entry which is preliminary data.</text>
</comment>